<dbReference type="Proteomes" id="UP000184394">
    <property type="component" value="Unassembled WGS sequence"/>
</dbReference>
<gene>
    <name evidence="2" type="ORF">SAMN04487860_11548</name>
</gene>
<name>A0A1M7LU27_RUMFL</name>
<evidence type="ECO:0000256" key="1">
    <source>
        <dbReference type="SAM" id="SignalP"/>
    </source>
</evidence>
<sequence>MQKRKKNLLALSLAFLMANLPLSTVSAAEQQAAETACGSVIFDDDDLVLTDSDILIYDGLGTEDSPFSMAEIPTLGAKKAAICIKVNSDAETVCLNYNIQTPKWLFCVGDYELTVPEDKIIVFDFEVPEYEENDIWAEIYWDDDITIQKAILYDINVPSTPANNADIDNNGSIDEKDIKKVLATSTDDAGLPLSKGDVNLDSKIDIRDAFHIINYHDHFTEYPDVNDPSWDAHDMNSVHLAEKFGYQFDHTYTAYEVAVGERTH</sequence>
<evidence type="ECO:0000313" key="3">
    <source>
        <dbReference type="Proteomes" id="UP000184394"/>
    </source>
</evidence>
<dbReference type="PROSITE" id="PS00018">
    <property type="entry name" value="EF_HAND_1"/>
    <property type="match status" value="1"/>
</dbReference>
<proteinExistence type="predicted"/>
<dbReference type="InterPro" id="IPR027365">
    <property type="entry name" value="GNAT_acetyltra_YdfB-like"/>
</dbReference>
<dbReference type="Pfam" id="PF12746">
    <property type="entry name" value="GNAT_acetyltran"/>
    <property type="match status" value="1"/>
</dbReference>
<evidence type="ECO:0000313" key="2">
    <source>
        <dbReference type="EMBL" id="SHM81239.1"/>
    </source>
</evidence>
<protein>
    <submittedName>
        <fullName evidence="2">GNAT acetyltransferase</fullName>
    </submittedName>
</protein>
<accession>A0A1M7LU27</accession>
<organism evidence="2 3">
    <name type="scientific">Ruminococcus flavefaciens</name>
    <dbReference type="NCBI Taxonomy" id="1265"/>
    <lineage>
        <taxon>Bacteria</taxon>
        <taxon>Bacillati</taxon>
        <taxon>Bacillota</taxon>
        <taxon>Clostridia</taxon>
        <taxon>Eubacteriales</taxon>
        <taxon>Oscillospiraceae</taxon>
        <taxon>Ruminococcus</taxon>
    </lineage>
</organism>
<dbReference type="EMBL" id="FRCT01000015">
    <property type="protein sequence ID" value="SHM81239.1"/>
    <property type="molecule type" value="Genomic_DNA"/>
</dbReference>
<keyword evidence="2" id="KW-0808">Transferase</keyword>
<feature type="chain" id="PRO_5013020312" evidence="1">
    <location>
        <begin position="28"/>
        <end position="264"/>
    </location>
</feature>
<feature type="signal peptide" evidence="1">
    <location>
        <begin position="1"/>
        <end position="27"/>
    </location>
</feature>
<keyword evidence="1" id="KW-0732">Signal</keyword>
<dbReference type="GO" id="GO:0016740">
    <property type="term" value="F:transferase activity"/>
    <property type="evidence" value="ECO:0007669"/>
    <property type="project" value="UniProtKB-KW"/>
</dbReference>
<dbReference type="AlphaFoldDB" id="A0A1M7LU27"/>
<dbReference type="InterPro" id="IPR018247">
    <property type="entry name" value="EF_Hand_1_Ca_BS"/>
</dbReference>
<dbReference type="RefSeq" id="WP_242939997.1">
    <property type="nucleotide sequence ID" value="NZ_FRCT01000015.1"/>
</dbReference>
<reference evidence="2 3" key="1">
    <citation type="submission" date="2016-11" db="EMBL/GenBank/DDBJ databases">
        <authorList>
            <person name="Jaros S."/>
            <person name="Januszkiewicz K."/>
            <person name="Wedrychowicz H."/>
        </authorList>
    </citation>
    <scope>NUCLEOTIDE SEQUENCE [LARGE SCALE GENOMIC DNA]</scope>
    <source>
        <strain evidence="2 3">Y1</strain>
    </source>
</reference>